<proteinExistence type="predicted"/>
<evidence type="ECO:0000313" key="3">
    <source>
        <dbReference type="Proteomes" id="UP001305414"/>
    </source>
</evidence>
<name>A0AAN7UF85_9PEZI</name>
<reference evidence="2 3" key="1">
    <citation type="submission" date="2023-10" db="EMBL/GenBank/DDBJ databases">
        <title>Draft genome sequence of Xylaria bambusicola isolate GMP-LS, the root and basal stem rot pathogen of sugarcane in Indonesia.</title>
        <authorList>
            <person name="Selvaraj P."/>
            <person name="Muralishankar V."/>
            <person name="Muruganantham S."/>
            <person name="Sp S."/>
            <person name="Haryani S."/>
            <person name="Lau K.J.X."/>
            <person name="Naqvi N.I."/>
        </authorList>
    </citation>
    <scope>NUCLEOTIDE SEQUENCE [LARGE SCALE GENOMIC DNA]</scope>
    <source>
        <strain evidence="2">GMP-LS</strain>
    </source>
</reference>
<evidence type="ECO:0000256" key="1">
    <source>
        <dbReference type="SAM" id="MobiDB-lite"/>
    </source>
</evidence>
<comment type="caution">
    <text evidence="2">The sequence shown here is derived from an EMBL/GenBank/DDBJ whole genome shotgun (WGS) entry which is preliminary data.</text>
</comment>
<feature type="region of interest" description="Disordered" evidence="1">
    <location>
        <begin position="55"/>
        <end position="74"/>
    </location>
</feature>
<keyword evidence="3" id="KW-1185">Reference proteome</keyword>
<accession>A0AAN7UF85</accession>
<dbReference type="EMBL" id="JAWHQM010000004">
    <property type="protein sequence ID" value="KAK5626697.1"/>
    <property type="molecule type" value="Genomic_DNA"/>
</dbReference>
<evidence type="ECO:0000313" key="2">
    <source>
        <dbReference type="EMBL" id="KAK5626697.1"/>
    </source>
</evidence>
<gene>
    <name evidence="2" type="ORF">RRF57_002412</name>
</gene>
<dbReference type="AlphaFoldDB" id="A0AAN7UF85"/>
<organism evidence="2 3">
    <name type="scientific">Xylaria bambusicola</name>
    <dbReference type="NCBI Taxonomy" id="326684"/>
    <lineage>
        <taxon>Eukaryota</taxon>
        <taxon>Fungi</taxon>
        <taxon>Dikarya</taxon>
        <taxon>Ascomycota</taxon>
        <taxon>Pezizomycotina</taxon>
        <taxon>Sordariomycetes</taxon>
        <taxon>Xylariomycetidae</taxon>
        <taxon>Xylariales</taxon>
        <taxon>Xylariaceae</taxon>
        <taxon>Xylaria</taxon>
    </lineage>
</organism>
<sequence>MNNNNSTPLSLGTARTSTNFLLKLGIFRVAFDSDATRSSFSTATLDSVAKGIQKEEWDEQGNATYHPARQTNHG</sequence>
<dbReference type="Proteomes" id="UP001305414">
    <property type="component" value="Unassembled WGS sequence"/>
</dbReference>
<protein>
    <submittedName>
        <fullName evidence="2">Uncharacterized protein</fullName>
    </submittedName>
</protein>